<dbReference type="InterPro" id="IPR055414">
    <property type="entry name" value="LRR_R13L4/SHOC2-like"/>
</dbReference>
<dbReference type="InterPro" id="IPR002182">
    <property type="entry name" value="NB-ARC"/>
</dbReference>
<evidence type="ECO:0000313" key="11">
    <source>
        <dbReference type="Proteomes" id="UP001497457"/>
    </source>
</evidence>
<organism evidence="10 11">
    <name type="scientific">Urochloa decumbens</name>
    <dbReference type="NCBI Taxonomy" id="240449"/>
    <lineage>
        <taxon>Eukaryota</taxon>
        <taxon>Viridiplantae</taxon>
        <taxon>Streptophyta</taxon>
        <taxon>Embryophyta</taxon>
        <taxon>Tracheophyta</taxon>
        <taxon>Spermatophyta</taxon>
        <taxon>Magnoliopsida</taxon>
        <taxon>Liliopsida</taxon>
        <taxon>Poales</taxon>
        <taxon>Poaceae</taxon>
        <taxon>PACMAD clade</taxon>
        <taxon>Panicoideae</taxon>
        <taxon>Panicodae</taxon>
        <taxon>Paniceae</taxon>
        <taxon>Melinidinae</taxon>
        <taxon>Urochloa</taxon>
    </lineage>
</organism>
<dbReference type="PANTHER" id="PTHR19338">
    <property type="entry name" value="TRANSLOCASE OF INNER MITOCHONDRIAL MEMBRANE 13 HOMOLOG"/>
    <property type="match status" value="1"/>
</dbReference>
<dbReference type="Pfam" id="PF18052">
    <property type="entry name" value="Rx_N"/>
    <property type="match status" value="1"/>
</dbReference>
<name>A0ABC8WBD3_9POAL</name>
<dbReference type="SUPFAM" id="SSF52540">
    <property type="entry name" value="P-loop containing nucleoside triphosphate hydrolases"/>
    <property type="match status" value="2"/>
</dbReference>
<dbReference type="Gene3D" id="3.80.10.10">
    <property type="entry name" value="Ribonuclease Inhibitor"/>
    <property type="match status" value="2"/>
</dbReference>
<keyword evidence="11" id="KW-1185">Reference proteome</keyword>
<feature type="domain" description="Disease resistance R13L4/SHOC-2-like LRR" evidence="9">
    <location>
        <begin position="588"/>
        <end position="669"/>
    </location>
</feature>
<dbReference type="Gene3D" id="1.20.5.4130">
    <property type="match status" value="1"/>
</dbReference>
<dbReference type="InterPro" id="IPR041118">
    <property type="entry name" value="Rx_N"/>
</dbReference>
<keyword evidence="5" id="KW-0611">Plant defense</keyword>
<evidence type="ECO:0008006" key="12">
    <source>
        <dbReference type="Google" id="ProtNLM"/>
    </source>
</evidence>
<dbReference type="GO" id="GO:0006952">
    <property type="term" value="P:defense response"/>
    <property type="evidence" value="ECO:0007669"/>
    <property type="project" value="UniProtKB-KW"/>
</dbReference>
<proteinExistence type="inferred from homology"/>
<dbReference type="PANTHER" id="PTHR19338:SF58">
    <property type="entry name" value="OS09G0517100 PROTEIN"/>
    <property type="match status" value="1"/>
</dbReference>
<feature type="domain" description="Disease resistance N-terminal" evidence="8">
    <location>
        <begin position="14"/>
        <end position="94"/>
    </location>
</feature>
<gene>
    <name evidence="10" type="ORF">URODEC1_LOCUS12243</name>
</gene>
<feature type="domain" description="NB-ARC" evidence="7">
    <location>
        <begin position="399"/>
        <end position="563"/>
    </location>
</feature>
<reference evidence="10" key="1">
    <citation type="submission" date="2024-10" db="EMBL/GenBank/DDBJ databases">
        <authorList>
            <person name="Ryan C."/>
        </authorList>
    </citation>
    <scope>NUCLEOTIDE SEQUENCE [LARGE SCALE GENOMIC DNA]</scope>
</reference>
<dbReference type="InterPro" id="IPR038005">
    <property type="entry name" value="RX-like_CC"/>
</dbReference>
<dbReference type="Pfam" id="PF00931">
    <property type="entry name" value="NB-ARC"/>
    <property type="match status" value="2"/>
</dbReference>
<keyword evidence="6" id="KW-0175">Coiled coil</keyword>
<dbReference type="PRINTS" id="PR00364">
    <property type="entry name" value="DISEASERSIST"/>
</dbReference>
<dbReference type="InterPro" id="IPR027417">
    <property type="entry name" value="P-loop_NTPase"/>
</dbReference>
<evidence type="ECO:0000256" key="2">
    <source>
        <dbReference type="ARBA" id="ARBA00022614"/>
    </source>
</evidence>
<evidence type="ECO:0000256" key="3">
    <source>
        <dbReference type="ARBA" id="ARBA00022737"/>
    </source>
</evidence>
<protein>
    <recommendedName>
        <fullName evidence="12">Disease resistance protein RPM1</fullName>
    </recommendedName>
</protein>
<dbReference type="Proteomes" id="UP001497457">
    <property type="component" value="Chromosome 12b"/>
</dbReference>
<dbReference type="CDD" id="cd14798">
    <property type="entry name" value="RX-CC_like"/>
    <property type="match status" value="1"/>
</dbReference>
<evidence type="ECO:0000259" key="7">
    <source>
        <dbReference type="Pfam" id="PF00931"/>
    </source>
</evidence>
<dbReference type="Pfam" id="PF23598">
    <property type="entry name" value="LRR_14"/>
    <property type="match status" value="2"/>
</dbReference>
<keyword evidence="3" id="KW-0677">Repeat</keyword>
<keyword evidence="2" id="KW-0433">Leucine-rich repeat</keyword>
<dbReference type="SUPFAM" id="SSF52058">
    <property type="entry name" value="L domain-like"/>
    <property type="match status" value="1"/>
</dbReference>
<dbReference type="GO" id="GO:0051707">
    <property type="term" value="P:response to other organism"/>
    <property type="evidence" value="ECO:0007669"/>
    <property type="project" value="UniProtKB-ARBA"/>
</dbReference>
<evidence type="ECO:0000313" key="10">
    <source>
        <dbReference type="EMBL" id="CAL4906755.1"/>
    </source>
</evidence>
<evidence type="ECO:0000256" key="6">
    <source>
        <dbReference type="ARBA" id="ARBA00023054"/>
    </source>
</evidence>
<dbReference type="Gene3D" id="3.40.50.300">
    <property type="entry name" value="P-loop containing nucleotide triphosphate hydrolases"/>
    <property type="match status" value="2"/>
</dbReference>
<accession>A0ABC8WBD3</accession>
<keyword evidence="4" id="KW-0547">Nucleotide-binding</keyword>
<evidence type="ECO:0000256" key="4">
    <source>
        <dbReference type="ARBA" id="ARBA00022741"/>
    </source>
</evidence>
<dbReference type="EMBL" id="OZ075122">
    <property type="protein sequence ID" value="CAL4906755.1"/>
    <property type="molecule type" value="Genomic_DNA"/>
</dbReference>
<comment type="similarity">
    <text evidence="1">Belongs to the disease resistance NB-LRR family.</text>
</comment>
<evidence type="ECO:0000256" key="1">
    <source>
        <dbReference type="ARBA" id="ARBA00008894"/>
    </source>
</evidence>
<sequence length="997" mass="113969">MEVTALSVCKSLLNQALSYSKSAIAEEVALQLGVQRDQAFIRDELEMMQSFIMAAHEEVDKHMVVKTWVKQVRDVSYDVEDCLQDVIVRMENASWWCIPRMLLDRHHVAKQMKELRAKVEDVSQRNVRYCLMNDIACKVDNTADKSIVTYGATMSGIEEARKQREKAMLDLIQLINRKDEGLRVIVMWGTSGVLAVTSIMKRAFDHPMVQKKFQCYAWIKVVHPFDLKDFLQGIMRQFYINSLEGVGEIPHKANQGAQFLQKMGKMKVDDLVQEFKGYMNDKSYLIVITDLCTIEEWDQIKISFQNNKKGSRIIVCTEHAEVTSLLCAGQESNIPVHRQLASDQTLYAFYHKGSQDGMDLTESTSSSGSATRKHLTRMETMIAAFTESQLIGRDHEKYDVMKRILHEDNRHLEVISVCGMGGVGKTSLVKDVYQSQELIGRFQRACVTVMRPFDLEETLMSIALQLDSNSRNMDGMGSGNKVTSLLDGKKYLIVLDDLLSTAEWDALSVYFPATETASRIIVTTRLETVARHCSRKEENIYNLKTLGDKDASDLFTEKVFGRSTDLDKHPDLIEEVFGMWRSFFLSAKMRFLRVLDLEGASYMESHHLEEIGKFVHLKFLSLRGCLRIYYLPDSLGNLRQLQTLIIKDTSILMLPKTIIKLRKLRHIVAGGYFGCADQSGYEEKWFSLLSIGKEFYLSCCAPQRYGINEFSRRDAFTKAFYVEIPGALMDLDRSGVMLPRGIRKLKDLQTLRFVHLAWGNTILEDIEGLTRLRKLGVVGISKKNGPRLCLAISSLKRLESLSVEADGESGLKDCVDDMPLPPENLQSLKVQGILVKLPEWVGKLQHLVRLKLRDTRLLDHDAAIHILGSLPKLALLRLWWNSFQADEVQFHRGSFTNLLILEFAEKWGIRQIKFEDGAMPKLELLYIKYYNGLHKAGFSGLELLPSVKEVRLNVLIKPGMFYEHEYDRERVEEVAKLEEDLRAQVAQNPDQPFLKME</sequence>
<dbReference type="InterPro" id="IPR032675">
    <property type="entry name" value="LRR_dom_sf"/>
</dbReference>
<evidence type="ECO:0000259" key="9">
    <source>
        <dbReference type="Pfam" id="PF23598"/>
    </source>
</evidence>
<evidence type="ECO:0000259" key="8">
    <source>
        <dbReference type="Pfam" id="PF18052"/>
    </source>
</evidence>
<feature type="domain" description="NB-ARC" evidence="7">
    <location>
        <begin position="171"/>
        <end position="346"/>
    </location>
</feature>
<evidence type="ECO:0000256" key="5">
    <source>
        <dbReference type="ARBA" id="ARBA00022821"/>
    </source>
</evidence>
<feature type="domain" description="Disease resistance R13L4/SHOC-2-like LRR" evidence="9">
    <location>
        <begin position="728"/>
        <end position="993"/>
    </location>
</feature>
<dbReference type="GO" id="GO:0000166">
    <property type="term" value="F:nucleotide binding"/>
    <property type="evidence" value="ECO:0007669"/>
    <property type="project" value="UniProtKB-KW"/>
</dbReference>
<dbReference type="AlphaFoldDB" id="A0ABC8WBD3"/>